<evidence type="ECO:0008006" key="4">
    <source>
        <dbReference type="Google" id="ProtNLM"/>
    </source>
</evidence>
<feature type="transmembrane region" description="Helical" evidence="1">
    <location>
        <begin position="78"/>
        <end position="100"/>
    </location>
</feature>
<keyword evidence="3" id="KW-1185">Reference proteome</keyword>
<accession>A0ABY3X368</accession>
<evidence type="ECO:0000313" key="3">
    <source>
        <dbReference type="Proteomes" id="UP000829542"/>
    </source>
</evidence>
<name>A0ABY3X368_9GAMM</name>
<keyword evidence="1" id="KW-0472">Membrane</keyword>
<dbReference type="EMBL" id="CP093379">
    <property type="protein sequence ID" value="UNM97329.1"/>
    <property type="molecule type" value="Genomic_DNA"/>
</dbReference>
<evidence type="ECO:0000256" key="1">
    <source>
        <dbReference type="SAM" id="Phobius"/>
    </source>
</evidence>
<feature type="transmembrane region" description="Helical" evidence="1">
    <location>
        <begin position="29"/>
        <end position="49"/>
    </location>
</feature>
<keyword evidence="1" id="KW-0812">Transmembrane</keyword>
<organism evidence="2 3">
    <name type="scientific">Ignatzschineria rhizosphaerae</name>
    <dbReference type="NCBI Taxonomy" id="2923279"/>
    <lineage>
        <taxon>Bacteria</taxon>
        <taxon>Pseudomonadati</taxon>
        <taxon>Pseudomonadota</taxon>
        <taxon>Gammaproteobacteria</taxon>
        <taxon>Cardiobacteriales</taxon>
        <taxon>Ignatzschineriaceae</taxon>
        <taxon>Ignatzschineria</taxon>
    </lineage>
</organism>
<evidence type="ECO:0000313" key="2">
    <source>
        <dbReference type="EMBL" id="UNM97329.1"/>
    </source>
</evidence>
<protein>
    <recommendedName>
        <fullName evidence="4">Zinc ribbon domain-containing protein</fullName>
    </recommendedName>
</protein>
<sequence length="106" mass="11947">MSFCPKCQENQKPDNLKNCMPCAKKRGKLLARIGAFLILAIGLFVTIYLKTTGTIPQEGLIKWLINDHHNPLSSSYEWLITIIMLAIIALVSGVLIYFITLKNNKK</sequence>
<reference evidence="2 3" key="1">
    <citation type="submission" date="2022-03" db="EMBL/GenBank/DDBJ databases">
        <title>Ignatzschineria rhizosphaerae HR5S32.</title>
        <authorList>
            <person name="Sun J.Q."/>
            <person name="Feng J.Y."/>
        </authorList>
    </citation>
    <scope>NUCLEOTIDE SEQUENCE [LARGE SCALE GENOMIC DNA]</scope>
    <source>
        <strain evidence="2 3">HR5S32</strain>
    </source>
</reference>
<proteinExistence type="predicted"/>
<gene>
    <name evidence="2" type="ORF">MMG00_05630</name>
</gene>
<dbReference type="Proteomes" id="UP000829542">
    <property type="component" value="Chromosome"/>
</dbReference>
<dbReference type="RefSeq" id="WP_242152632.1">
    <property type="nucleotide sequence ID" value="NZ_CP093379.1"/>
</dbReference>
<keyword evidence="1" id="KW-1133">Transmembrane helix</keyword>